<dbReference type="GO" id="GO:0015630">
    <property type="term" value="C:microtubule cytoskeleton"/>
    <property type="evidence" value="ECO:0007669"/>
    <property type="project" value="UniProtKB-ARBA"/>
</dbReference>
<dbReference type="EMBL" id="OV725081">
    <property type="protein sequence ID" value="CAH1402608.1"/>
    <property type="molecule type" value="Genomic_DNA"/>
</dbReference>
<comment type="subcellular location">
    <subcellularLocation>
        <location evidence="1">Cytoplasm</location>
        <location evidence="1">Cytoskeleton</location>
        <location evidence="1">Cilium axoneme</location>
    </subcellularLocation>
</comment>
<keyword evidence="3" id="KW-0206">Cytoskeleton</keyword>
<sequence>MKDLETPEPHYIPGYTGYCPQYIYRCGETYGSLSHKILLDPTIHKSYQLALSDRTLTDFQIVRKDENNRNAIQLRNYNCNSIYKHPITPGYTGFLPRSRSALGKTFTIGAEEGLMEFEKQTRNKKKALNAIYSEVAANNDQYNPSVDEKAQNLARYKLPLLEARPEYSNILRSTMVTEPPEPFDSGGSSPYFKTVTSPDKKFKSGYTGHVPFGYSKYGQGYAPLTNSGLCDFTSYYHTRKSNEWTPVNIIQAEPPLVVSSNEIYHKHIGMVPNYTGHIPGNIFRSGKTYGADSRNAKRWLKGDFSE</sequence>
<dbReference type="PANTHER" id="PTHR22146:SF8">
    <property type="entry name" value="PROTEIN FAM166B"/>
    <property type="match status" value="1"/>
</dbReference>
<dbReference type="AlphaFoldDB" id="A0A9P0MPM0"/>
<protein>
    <recommendedName>
        <fullName evidence="6">Ciliary microtubule inner protein 2A-C-like domain-containing protein</fullName>
    </recommendedName>
</protein>
<keyword evidence="4" id="KW-0966">Cell projection</keyword>
<name>A0A9P0MPM0_NEZVI</name>
<evidence type="ECO:0000259" key="6">
    <source>
        <dbReference type="Pfam" id="PF10629"/>
    </source>
</evidence>
<dbReference type="OrthoDB" id="2019884at2759"/>
<feature type="domain" description="Ciliary microtubule inner protein 2A-C-like" evidence="6">
    <location>
        <begin position="8"/>
        <end position="48"/>
    </location>
</feature>
<dbReference type="GO" id="GO:0005930">
    <property type="term" value="C:axoneme"/>
    <property type="evidence" value="ECO:0007669"/>
    <property type="project" value="UniProtKB-SubCell"/>
</dbReference>
<evidence type="ECO:0000256" key="1">
    <source>
        <dbReference type="ARBA" id="ARBA00004430"/>
    </source>
</evidence>
<evidence type="ECO:0000313" key="8">
    <source>
        <dbReference type="Proteomes" id="UP001152798"/>
    </source>
</evidence>
<proteinExistence type="inferred from homology"/>
<evidence type="ECO:0000313" key="7">
    <source>
        <dbReference type="EMBL" id="CAH1402608.1"/>
    </source>
</evidence>
<dbReference type="Pfam" id="PF10629">
    <property type="entry name" value="CMI2B-like"/>
    <property type="match status" value="1"/>
</dbReference>
<reference evidence="7" key="1">
    <citation type="submission" date="2022-01" db="EMBL/GenBank/DDBJ databases">
        <authorList>
            <person name="King R."/>
        </authorList>
    </citation>
    <scope>NUCLEOTIDE SEQUENCE</scope>
</reference>
<dbReference type="Proteomes" id="UP001152798">
    <property type="component" value="Chromosome 5"/>
</dbReference>
<evidence type="ECO:0000256" key="4">
    <source>
        <dbReference type="ARBA" id="ARBA00023273"/>
    </source>
</evidence>
<gene>
    <name evidence="7" type="ORF">NEZAVI_LOCUS11389</name>
</gene>
<comment type="similarity">
    <text evidence="5">Belongs to the CIMIP2 family.</text>
</comment>
<evidence type="ECO:0000256" key="5">
    <source>
        <dbReference type="ARBA" id="ARBA00035661"/>
    </source>
</evidence>
<dbReference type="PANTHER" id="PTHR22146">
    <property type="entry name" value="CAT EYE SYNDROME CRITICAL REGION PROTEIN 6"/>
    <property type="match status" value="1"/>
</dbReference>
<keyword evidence="8" id="KW-1185">Reference proteome</keyword>
<keyword evidence="2" id="KW-0963">Cytoplasm</keyword>
<accession>A0A9P0MPM0</accession>
<evidence type="ECO:0000256" key="3">
    <source>
        <dbReference type="ARBA" id="ARBA00023212"/>
    </source>
</evidence>
<dbReference type="InterPro" id="IPR018902">
    <property type="entry name" value="CMI2A-C-like_dom"/>
</dbReference>
<organism evidence="7 8">
    <name type="scientific">Nezara viridula</name>
    <name type="common">Southern green stink bug</name>
    <name type="synonym">Cimex viridulus</name>
    <dbReference type="NCBI Taxonomy" id="85310"/>
    <lineage>
        <taxon>Eukaryota</taxon>
        <taxon>Metazoa</taxon>
        <taxon>Ecdysozoa</taxon>
        <taxon>Arthropoda</taxon>
        <taxon>Hexapoda</taxon>
        <taxon>Insecta</taxon>
        <taxon>Pterygota</taxon>
        <taxon>Neoptera</taxon>
        <taxon>Paraneoptera</taxon>
        <taxon>Hemiptera</taxon>
        <taxon>Heteroptera</taxon>
        <taxon>Panheteroptera</taxon>
        <taxon>Pentatomomorpha</taxon>
        <taxon>Pentatomoidea</taxon>
        <taxon>Pentatomidae</taxon>
        <taxon>Pentatominae</taxon>
        <taxon>Nezara</taxon>
    </lineage>
</organism>
<evidence type="ECO:0000256" key="2">
    <source>
        <dbReference type="ARBA" id="ARBA00022490"/>
    </source>
</evidence>